<evidence type="ECO:0000313" key="5">
    <source>
        <dbReference type="Proteomes" id="UP000635565"/>
    </source>
</evidence>
<sequence>MLMTTPHKWTMDDVWSAKNMGEIALSPDGRRVAFVMNSQQKEKNDSNSTIFLLLLDENGEALGAPRQLTSGLKNDSHPVWSPDSQRLLFKSNRENGSQLWLIDTDGGEAHKLTNLLYGVGEAAWSPDGKQIAFTAPTAPDVEDDILLGRKSLDEESKKKQAEQQRLRPRTITRLWYRLDGVGLFDRVSHLFVMPAPETSVSSIDPASIRRLTSGDHTYAQPQWTPDGQEIGVLRQLGEQEEFFGTDLWTINVETAEGRRLTESNLEISSYAWAPDGKSAVVVAAELWAFSSLKLSRLYLVTRQGNIGDRTLCINPDFAYDADITVRSTFGTPGPYRPQWSSDGQSIYFLASASGCAHIYQLDVVWRSMTQITQGTEIIRYLALLPDEQKMLYAKEMAEQPWELYCLPLSSEKSEEARRLTRLYDQWLAERRWALVEHVTYAGSQGDEIEGWLIRPLDAHAGESYPMIVRVHGGPNGAFGIGDVMEPLNQCLAARGYAIFYCNPHGSTSYGEEFLNGSLGDWGGKDFQDIMLGVDECIKRGGIDPERLGVMGASYGGYMTMFIVGHTDRFKAAVPTASVSNLQSFVGSSDIGFWLAWQSKGYPWDTEYQDYYRERSPISSAIKVTTPTLIVHGEDDLRCPIGQSEQFYVALKTIGKAPVEFMRLPASWHAGAEKPGQYYLAWERTLEWFNTYLGGR</sequence>
<keyword evidence="2" id="KW-0720">Serine protease</keyword>
<evidence type="ECO:0000313" key="4">
    <source>
        <dbReference type="EMBL" id="GHO82155.1"/>
    </source>
</evidence>
<organism evidence="4 5">
    <name type="scientific">Dictyobacter formicarum</name>
    <dbReference type="NCBI Taxonomy" id="2778368"/>
    <lineage>
        <taxon>Bacteria</taxon>
        <taxon>Bacillati</taxon>
        <taxon>Chloroflexota</taxon>
        <taxon>Ktedonobacteria</taxon>
        <taxon>Ktedonobacterales</taxon>
        <taxon>Dictyobacteraceae</taxon>
        <taxon>Dictyobacter</taxon>
    </lineage>
</organism>
<dbReference type="PANTHER" id="PTHR42776:SF27">
    <property type="entry name" value="DIPEPTIDYL PEPTIDASE FAMILY MEMBER 6"/>
    <property type="match status" value="1"/>
</dbReference>
<dbReference type="SUPFAM" id="SSF53474">
    <property type="entry name" value="alpha/beta-Hydrolases"/>
    <property type="match status" value="1"/>
</dbReference>
<keyword evidence="2" id="KW-0645">Protease</keyword>
<dbReference type="Pfam" id="PF07676">
    <property type="entry name" value="PD40"/>
    <property type="match status" value="3"/>
</dbReference>
<feature type="domain" description="Peptidase S9 prolyl oligopeptidase catalytic" evidence="3">
    <location>
        <begin position="489"/>
        <end position="694"/>
    </location>
</feature>
<dbReference type="InterPro" id="IPR011659">
    <property type="entry name" value="WD40"/>
</dbReference>
<keyword evidence="1" id="KW-0378">Hydrolase</keyword>
<name>A0ABQ3V8Q8_9CHLR</name>
<accession>A0ABQ3V8Q8</accession>
<keyword evidence="5" id="KW-1185">Reference proteome</keyword>
<gene>
    <name evidence="4" type="primary">yuxL_1</name>
    <name evidence="4" type="ORF">KSZ_01610</name>
</gene>
<evidence type="ECO:0000256" key="2">
    <source>
        <dbReference type="ARBA" id="ARBA00022825"/>
    </source>
</evidence>
<dbReference type="Pfam" id="PF00326">
    <property type="entry name" value="Peptidase_S9"/>
    <property type="match status" value="1"/>
</dbReference>
<dbReference type="Proteomes" id="UP000635565">
    <property type="component" value="Unassembled WGS sequence"/>
</dbReference>
<comment type="caution">
    <text evidence="4">The sequence shown here is derived from an EMBL/GenBank/DDBJ whole genome shotgun (WGS) entry which is preliminary data.</text>
</comment>
<dbReference type="PANTHER" id="PTHR42776">
    <property type="entry name" value="SERINE PEPTIDASE S9 FAMILY MEMBER"/>
    <property type="match status" value="1"/>
</dbReference>
<dbReference type="InterPro" id="IPR029058">
    <property type="entry name" value="AB_hydrolase_fold"/>
</dbReference>
<evidence type="ECO:0000259" key="3">
    <source>
        <dbReference type="Pfam" id="PF00326"/>
    </source>
</evidence>
<dbReference type="EMBL" id="BNJJ01000001">
    <property type="protein sequence ID" value="GHO82155.1"/>
    <property type="molecule type" value="Genomic_DNA"/>
</dbReference>
<evidence type="ECO:0000256" key="1">
    <source>
        <dbReference type="ARBA" id="ARBA00022801"/>
    </source>
</evidence>
<proteinExistence type="predicted"/>
<dbReference type="Gene3D" id="3.40.50.1820">
    <property type="entry name" value="alpha/beta hydrolase"/>
    <property type="match status" value="1"/>
</dbReference>
<protein>
    <submittedName>
        <fullName evidence="4">Peptidase YuxL</fullName>
    </submittedName>
</protein>
<dbReference type="SUPFAM" id="SSF82171">
    <property type="entry name" value="DPP6 N-terminal domain-like"/>
    <property type="match status" value="1"/>
</dbReference>
<dbReference type="Gene3D" id="2.120.10.30">
    <property type="entry name" value="TolB, C-terminal domain"/>
    <property type="match status" value="3"/>
</dbReference>
<dbReference type="InterPro" id="IPR011042">
    <property type="entry name" value="6-blade_b-propeller_TolB-like"/>
</dbReference>
<reference evidence="4 5" key="1">
    <citation type="journal article" date="2021" name="Int. J. Syst. Evol. Microbiol.">
        <title>Reticulibacter mediterranei gen. nov., sp. nov., within the new family Reticulibacteraceae fam. nov., and Ktedonospora formicarum gen. nov., sp. nov., Ktedonobacter robiniae sp. nov., Dictyobacter formicarum sp. nov. and Dictyobacter arantiisoli sp. nov., belonging to the class Ktedonobacteria.</title>
        <authorList>
            <person name="Yabe S."/>
            <person name="Zheng Y."/>
            <person name="Wang C.M."/>
            <person name="Sakai Y."/>
            <person name="Abe K."/>
            <person name="Yokota A."/>
            <person name="Donadio S."/>
            <person name="Cavaletti L."/>
            <person name="Monciardini P."/>
        </authorList>
    </citation>
    <scope>NUCLEOTIDE SEQUENCE [LARGE SCALE GENOMIC DNA]</scope>
    <source>
        <strain evidence="4 5">SOSP1-9</strain>
    </source>
</reference>
<dbReference type="InterPro" id="IPR001375">
    <property type="entry name" value="Peptidase_S9_cat"/>
</dbReference>